<dbReference type="RefSeq" id="WP_181759517.1">
    <property type="nucleotide sequence ID" value="NZ_BMCR01000002.1"/>
</dbReference>
<gene>
    <name evidence="2" type="ORF">H1W37_06750</name>
</gene>
<name>A0A838XQL0_9HYPH</name>
<sequence length="153" mass="16815">MTFRFRSADEAIGAIGRTLGPSDWLTIDQERINLFAQATGDFQWLHVDPQRAATGPFGRTIAHGFLSLSLTNLFLPDLFLPDNLDWGVNYGLDRVRFPAPVPVGARIRASGELVDAKPIGKNGVQTMVRMVIEVEGGDKPACVADTLQRYAFL</sequence>
<proteinExistence type="predicted"/>
<evidence type="ECO:0000313" key="3">
    <source>
        <dbReference type="Proteomes" id="UP000559404"/>
    </source>
</evidence>
<dbReference type="InterPro" id="IPR002539">
    <property type="entry name" value="MaoC-like_dom"/>
</dbReference>
<feature type="domain" description="MaoC-like" evidence="1">
    <location>
        <begin position="14"/>
        <end position="125"/>
    </location>
</feature>
<evidence type="ECO:0000313" key="2">
    <source>
        <dbReference type="EMBL" id="MBA4611341.1"/>
    </source>
</evidence>
<evidence type="ECO:0000259" key="1">
    <source>
        <dbReference type="Pfam" id="PF01575"/>
    </source>
</evidence>
<dbReference type="CDD" id="cd03450">
    <property type="entry name" value="NodN"/>
    <property type="match status" value="1"/>
</dbReference>
<dbReference type="Pfam" id="PF01575">
    <property type="entry name" value="MaoC_dehydratas"/>
    <property type="match status" value="1"/>
</dbReference>
<comment type="caution">
    <text evidence="2">The sequence shown here is derived from an EMBL/GenBank/DDBJ whole genome shotgun (WGS) entry which is preliminary data.</text>
</comment>
<dbReference type="SUPFAM" id="SSF54637">
    <property type="entry name" value="Thioesterase/thiol ester dehydrase-isomerase"/>
    <property type="match status" value="1"/>
</dbReference>
<dbReference type="PANTHER" id="PTHR42993">
    <property type="entry name" value="MAOC-LIKE DEHYDRATASE DOMAIN-CONTAINING PROTEIN"/>
    <property type="match status" value="1"/>
</dbReference>
<dbReference type="InterPro" id="IPR039375">
    <property type="entry name" value="NodN-like"/>
</dbReference>
<accession>A0A838XQL0</accession>
<dbReference type="AlphaFoldDB" id="A0A838XQL0"/>
<dbReference type="EMBL" id="JACEON010000004">
    <property type="protein sequence ID" value="MBA4611341.1"/>
    <property type="molecule type" value="Genomic_DNA"/>
</dbReference>
<dbReference type="Gene3D" id="3.10.129.10">
    <property type="entry name" value="Hotdog Thioesterase"/>
    <property type="match status" value="1"/>
</dbReference>
<keyword evidence="3" id="KW-1185">Reference proteome</keyword>
<organism evidence="2 3">
    <name type="scientific">Stappia taiwanensis</name>
    <dbReference type="NCBI Taxonomy" id="992267"/>
    <lineage>
        <taxon>Bacteria</taxon>
        <taxon>Pseudomonadati</taxon>
        <taxon>Pseudomonadota</taxon>
        <taxon>Alphaproteobacteria</taxon>
        <taxon>Hyphomicrobiales</taxon>
        <taxon>Stappiaceae</taxon>
        <taxon>Stappia</taxon>
    </lineage>
</organism>
<reference evidence="2 3" key="1">
    <citation type="submission" date="2020-07" db="EMBL/GenBank/DDBJ databases">
        <authorList>
            <person name="Li M."/>
        </authorList>
    </citation>
    <scope>NUCLEOTIDE SEQUENCE [LARGE SCALE GENOMIC DNA]</scope>
    <source>
        <strain evidence="2 3">DSM 23284</strain>
    </source>
</reference>
<protein>
    <submittedName>
        <fullName evidence="2">MaoC family dehydratase</fullName>
    </submittedName>
</protein>
<reference evidence="2 3" key="2">
    <citation type="submission" date="2020-08" db="EMBL/GenBank/DDBJ databases">
        <title>Stappia taiwanensis sp. nov., isolated from a coastal thermal spring.</title>
        <authorList>
            <person name="Kampfer P."/>
        </authorList>
    </citation>
    <scope>NUCLEOTIDE SEQUENCE [LARGE SCALE GENOMIC DNA]</scope>
    <source>
        <strain evidence="2 3">DSM 23284</strain>
    </source>
</reference>
<dbReference type="Proteomes" id="UP000559404">
    <property type="component" value="Unassembled WGS sequence"/>
</dbReference>
<dbReference type="InterPro" id="IPR029069">
    <property type="entry name" value="HotDog_dom_sf"/>
</dbReference>
<dbReference type="PANTHER" id="PTHR42993:SF1">
    <property type="entry name" value="MAOC-LIKE DEHYDRATASE DOMAIN-CONTAINING PROTEIN"/>
    <property type="match status" value="1"/>
</dbReference>